<comment type="subcellular location">
    <subcellularLocation>
        <location evidence="1 5">Secreted</location>
    </subcellularLocation>
</comment>
<evidence type="ECO:0000256" key="4">
    <source>
        <dbReference type="ARBA" id="ARBA00022729"/>
    </source>
</evidence>
<dbReference type="InterPro" id="IPR031825">
    <property type="entry name" value="RXLR"/>
</dbReference>
<comment type="similarity">
    <text evidence="2 5">Belongs to the RxLR effector family.</text>
</comment>
<proteinExistence type="inferred from homology"/>
<evidence type="ECO:0000256" key="5">
    <source>
        <dbReference type="RuleBase" id="RU367124"/>
    </source>
</evidence>
<comment type="domain">
    <text evidence="5">The RxLR-dEER motif acts to carry the protein into the host cell cytoplasm through binding to cell surface phosphatidylinositol-3-phosphate.</text>
</comment>
<name>A0A2P4XRQ1_9STRA</name>
<accession>A0A2P4XRQ1</accession>
<protein>
    <recommendedName>
        <fullName evidence="5">RxLR effector protein</fullName>
    </recommendedName>
</protein>
<reference evidence="6 7" key="1">
    <citation type="journal article" date="2017" name="Genome Biol. Evol.">
        <title>Phytophthora megakarya and P. palmivora, closely related causal agents of cacao black pod rot, underwent increases in genome sizes and gene numbers by different mechanisms.</title>
        <authorList>
            <person name="Ali S.S."/>
            <person name="Shao J."/>
            <person name="Lary D.J."/>
            <person name="Kronmiller B."/>
            <person name="Shen D."/>
            <person name="Strem M.D."/>
            <person name="Amoako-Attah I."/>
            <person name="Akrofi A.Y."/>
            <person name="Begoude B.A."/>
            <person name="Ten Hoopen G.M."/>
            <person name="Coulibaly K."/>
            <person name="Kebe B.I."/>
            <person name="Melnick R.L."/>
            <person name="Guiltinan M.J."/>
            <person name="Tyler B.M."/>
            <person name="Meinhardt L.W."/>
            <person name="Bailey B.A."/>
        </authorList>
    </citation>
    <scope>NUCLEOTIDE SEQUENCE [LARGE SCALE GENOMIC DNA]</scope>
    <source>
        <strain evidence="7">sbr112.9</strain>
    </source>
</reference>
<evidence type="ECO:0000313" key="7">
    <source>
        <dbReference type="Proteomes" id="UP000237271"/>
    </source>
</evidence>
<dbReference type="Pfam" id="PF16810">
    <property type="entry name" value="RXLR"/>
    <property type="match status" value="1"/>
</dbReference>
<evidence type="ECO:0000256" key="2">
    <source>
        <dbReference type="ARBA" id="ARBA00010400"/>
    </source>
</evidence>
<keyword evidence="4 5" id="KW-0732">Signal</keyword>
<feature type="chain" id="PRO_5045000432" description="RxLR effector protein" evidence="5">
    <location>
        <begin position="28"/>
        <end position="123"/>
    </location>
</feature>
<dbReference type="AlphaFoldDB" id="A0A2P4XRQ1"/>
<gene>
    <name evidence="6" type="ORF">PHPALM_15623</name>
</gene>
<comment type="function">
    <text evidence="5">Effector that suppresses plant defense responses during pathogen infection.</text>
</comment>
<evidence type="ECO:0000313" key="6">
    <source>
        <dbReference type="EMBL" id="POM68241.1"/>
    </source>
</evidence>
<comment type="caution">
    <text evidence="6">The sequence shown here is derived from an EMBL/GenBank/DDBJ whole genome shotgun (WGS) entry which is preliminary data.</text>
</comment>
<sequence>MGFQQRKYMLMKLHYSFLVVVASLSTAAPINEVDHKLPSDTDSVYHEQYANDGQIHGDGNRLLRTHEADKHDDEGNSFDEERTGLEKVANKVDEAINVFKSSHNLHGLTNGSVLRRHIWQVIL</sequence>
<evidence type="ECO:0000256" key="3">
    <source>
        <dbReference type="ARBA" id="ARBA00022525"/>
    </source>
</evidence>
<dbReference type="Proteomes" id="UP000237271">
    <property type="component" value="Unassembled WGS sequence"/>
</dbReference>
<keyword evidence="7" id="KW-1185">Reference proteome</keyword>
<dbReference type="EMBL" id="NCKW01008315">
    <property type="protein sequence ID" value="POM68241.1"/>
    <property type="molecule type" value="Genomic_DNA"/>
</dbReference>
<keyword evidence="3 5" id="KW-0964">Secreted</keyword>
<organism evidence="6 7">
    <name type="scientific">Phytophthora palmivora</name>
    <dbReference type="NCBI Taxonomy" id="4796"/>
    <lineage>
        <taxon>Eukaryota</taxon>
        <taxon>Sar</taxon>
        <taxon>Stramenopiles</taxon>
        <taxon>Oomycota</taxon>
        <taxon>Peronosporomycetes</taxon>
        <taxon>Peronosporales</taxon>
        <taxon>Peronosporaceae</taxon>
        <taxon>Phytophthora</taxon>
    </lineage>
</organism>
<evidence type="ECO:0000256" key="1">
    <source>
        <dbReference type="ARBA" id="ARBA00004613"/>
    </source>
</evidence>
<feature type="signal peptide" evidence="5">
    <location>
        <begin position="1"/>
        <end position="27"/>
    </location>
</feature>